<dbReference type="Gene3D" id="3.30.1490.20">
    <property type="entry name" value="ATP-grasp fold, A domain"/>
    <property type="match status" value="1"/>
</dbReference>
<dbReference type="SUPFAM" id="SSF52009">
    <property type="entry name" value="Phosphohistidine domain"/>
    <property type="match status" value="1"/>
</dbReference>
<sequence>MNVEIKDSKVEPINSWEKVFACIEQIVSDPRGNTDLIKALNVNLRVETGSLTGYRGSGFAEKADSIALSKQMREKLEGLMCIDLSSDEMYLLVRQLVKSLPFFGASQDEIRALRGLAEEIEYAFPSPITEDIRGEIHSKLSPRNLDLVRALLAYVENGDAEPLTAINKYQKVFQYRPEKFQSILGLLKELERELANVFEPHPGSIEDRVEDVYQLLSNISQIVSPRVNSQLRYLLGSIEKRNRSLIETNVEILVNLLEESIRTAENPNVKRLFENLRAGLTNADKKEPEEIQVLIDSWRREAVSIFFPHLFDSLERFIGYLRARDILNAALMLGEVRISLRDTIKNPLVQSQTIEVTLEAIWLDLTLERLGYIIYGEVSNVILADITVEALPLAIDVMYSMILSVRAKGQCTKKLKEYGRQLLALKQSSDLNFYMVYSIIERINSEIGAATDKIVQTYYDTTREILSSRQIPNADEAASAFVDGLFRETTLQHLSELTLRLLNFSRARIAEFMKRVRHPPIREISTNKVARIRRDLEAITKELEPANLSYFFRPGIAEGHMAYYPILGEKGAYLAEMARLGLNVPPGFTLTSKVCNMFFLDGHVLCDRTQKLLSESIEELEEITGCKLGSREKPLLLAVRAGACVSMPGMMDTILNIGLNDETVEGLAHLTGDPLFAYECYFGLISKYASSVMGFPDAREPVLEESNPACASGEEMKRMVKTLLKTVSDATGAPFPQDACEQLMGALRAIFWSWQSDSAITYRQIFNIPHEFCTAATIQQMVFGNLGPESCSGVAFSRNPVTGDRHIFGEYLPRSQGEALVCGHGEPLPLSLAQDGTDPSLSLEQRFPEIFRELDAVARKLETHLHDVQDIEFTVEGNTLYLLQTRPAKRTDLAALRIAVELANEGIIDRQTAVGRLDETGLRQLFLPMFNPSAPKQLLAKGNPASPGVATGKLAFNSEDAIIRAQAGEDIILVANRTTPRDIGGIAASKGVLTREGGMTSHAAINSRRMGKPCITGCQGLMIDEQAKNLRADSLMLTLNDAISIDGSSGEVFAGTIEIIEPERTLAGFEGESEIVRYYSTYSEWKERLSPGSNACAEP</sequence>
<dbReference type="AlphaFoldDB" id="A0A419EZ55"/>
<dbReference type="InterPro" id="IPR002192">
    <property type="entry name" value="PPDK_AMP/ATP-bd"/>
</dbReference>
<dbReference type="Gene3D" id="3.30.470.20">
    <property type="entry name" value="ATP-grasp fold, B domain"/>
    <property type="match status" value="1"/>
</dbReference>
<dbReference type="InterPro" id="IPR036637">
    <property type="entry name" value="Phosphohistidine_dom_sf"/>
</dbReference>
<evidence type="ECO:0000259" key="2">
    <source>
        <dbReference type="Pfam" id="PF01326"/>
    </source>
</evidence>
<evidence type="ECO:0008006" key="5">
    <source>
        <dbReference type="Google" id="ProtNLM"/>
    </source>
</evidence>
<dbReference type="Gene3D" id="1.10.189.10">
    <property type="entry name" value="Pyruvate Phosphate Dikinase, domain 2"/>
    <property type="match status" value="1"/>
</dbReference>
<comment type="caution">
    <text evidence="3">The sequence shown here is derived from an EMBL/GenBank/DDBJ whole genome shotgun (WGS) entry which is preliminary data.</text>
</comment>
<dbReference type="GO" id="GO:0050242">
    <property type="term" value="F:pyruvate, phosphate dikinase activity"/>
    <property type="evidence" value="ECO:0007669"/>
    <property type="project" value="InterPro"/>
</dbReference>
<organism evidence="3 4">
    <name type="scientific">Candidatus Abyssobacteria bacterium SURF_17</name>
    <dbReference type="NCBI Taxonomy" id="2093361"/>
    <lineage>
        <taxon>Bacteria</taxon>
        <taxon>Pseudomonadati</taxon>
        <taxon>Candidatus Hydrogenedentota</taxon>
        <taxon>Candidatus Abyssobacteria</taxon>
    </lineage>
</organism>
<dbReference type="PANTHER" id="PTHR22931">
    <property type="entry name" value="PHOSPHOENOLPYRUVATE DIKINASE-RELATED"/>
    <property type="match status" value="1"/>
</dbReference>
<evidence type="ECO:0000313" key="4">
    <source>
        <dbReference type="Proteomes" id="UP000285961"/>
    </source>
</evidence>
<feature type="domain" description="Pyruvate phosphate dikinase AMP/ATP-binding" evidence="2">
    <location>
        <begin position="851"/>
        <end position="894"/>
    </location>
</feature>
<feature type="domain" description="PEP-utilising enzyme mobile" evidence="1">
    <location>
        <begin position="969"/>
        <end position="1050"/>
    </location>
</feature>
<evidence type="ECO:0000259" key="1">
    <source>
        <dbReference type="Pfam" id="PF00391"/>
    </source>
</evidence>
<dbReference type="SUPFAM" id="SSF56059">
    <property type="entry name" value="Glutathione synthetase ATP-binding domain-like"/>
    <property type="match status" value="1"/>
</dbReference>
<dbReference type="Proteomes" id="UP000285961">
    <property type="component" value="Unassembled WGS sequence"/>
</dbReference>
<dbReference type="Gene3D" id="1.20.80.30">
    <property type="match status" value="1"/>
</dbReference>
<proteinExistence type="predicted"/>
<protein>
    <recommendedName>
        <fullName evidence="5">Pyruvate, phosphate dikinase</fullName>
    </recommendedName>
</protein>
<dbReference type="Pfam" id="PF01326">
    <property type="entry name" value="PPDK_N"/>
    <property type="match status" value="2"/>
</dbReference>
<dbReference type="PANTHER" id="PTHR22931:SF9">
    <property type="entry name" value="PYRUVATE, PHOSPHATE DIKINASE 1, CHLOROPLASTIC"/>
    <property type="match status" value="1"/>
</dbReference>
<dbReference type="GO" id="GO:0016301">
    <property type="term" value="F:kinase activity"/>
    <property type="evidence" value="ECO:0007669"/>
    <property type="project" value="InterPro"/>
</dbReference>
<dbReference type="Pfam" id="PF00391">
    <property type="entry name" value="PEP-utilizers"/>
    <property type="match status" value="1"/>
</dbReference>
<dbReference type="Gene3D" id="3.50.30.10">
    <property type="entry name" value="Phosphohistidine domain"/>
    <property type="match status" value="1"/>
</dbReference>
<gene>
    <name evidence="3" type="ORF">C4532_09025</name>
</gene>
<dbReference type="InterPro" id="IPR008279">
    <property type="entry name" value="PEP-util_enz_mobile_dom"/>
</dbReference>
<name>A0A419EZ55_9BACT</name>
<accession>A0A419EZ55</accession>
<dbReference type="InterPro" id="IPR010121">
    <property type="entry name" value="Pyruvate_phosphate_dikinase"/>
</dbReference>
<reference evidence="3 4" key="1">
    <citation type="journal article" date="2017" name="ISME J.">
        <title>Energy and carbon metabolisms in a deep terrestrial subsurface fluid microbial community.</title>
        <authorList>
            <person name="Momper L."/>
            <person name="Jungbluth S.P."/>
            <person name="Lee M.D."/>
            <person name="Amend J.P."/>
        </authorList>
    </citation>
    <scope>NUCLEOTIDE SEQUENCE [LARGE SCALE GENOMIC DNA]</scope>
    <source>
        <strain evidence="3">SURF_17</strain>
    </source>
</reference>
<dbReference type="InterPro" id="IPR013815">
    <property type="entry name" value="ATP_grasp_subdomain_1"/>
</dbReference>
<evidence type="ECO:0000313" key="3">
    <source>
        <dbReference type="EMBL" id="RJP70651.1"/>
    </source>
</evidence>
<dbReference type="GO" id="GO:0005524">
    <property type="term" value="F:ATP binding"/>
    <property type="evidence" value="ECO:0007669"/>
    <property type="project" value="InterPro"/>
</dbReference>
<dbReference type="EMBL" id="QZKI01000066">
    <property type="protein sequence ID" value="RJP70651.1"/>
    <property type="molecule type" value="Genomic_DNA"/>
</dbReference>
<feature type="domain" description="Pyruvate phosphate dikinase AMP/ATP-binding" evidence="2">
    <location>
        <begin position="612"/>
        <end position="825"/>
    </location>
</feature>